<feature type="transmembrane region" description="Helical" evidence="5">
    <location>
        <begin position="302"/>
        <end position="320"/>
    </location>
</feature>
<dbReference type="Pfam" id="PF12698">
    <property type="entry name" value="ABC2_membrane_3"/>
    <property type="match status" value="1"/>
</dbReference>
<proteinExistence type="predicted"/>
<keyword evidence="8" id="KW-1185">Reference proteome</keyword>
<dbReference type="RefSeq" id="WP_244803105.1">
    <property type="nucleotide sequence ID" value="NZ_JALIEA010000007.1"/>
</dbReference>
<evidence type="ECO:0000256" key="3">
    <source>
        <dbReference type="ARBA" id="ARBA00022989"/>
    </source>
</evidence>
<gene>
    <name evidence="7" type="ORF">MUN33_01280</name>
</gene>
<dbReference type="PANTHER" id="PTHR43471:SF3">
    <property type="entry name" value="ABC TRANSPORTER PERMEASE PROTEIN NATB"/>
    <property type="match status" value="1"/>
</dbReference>
<sequence length="396" mass="41056">MSTRTTSGYSRARAIGTVTGREIQVAMKNKGIIATFIIVIVVVVGGIFVLNYFNDRDSGNPSLAVSGAEATVVSEIAGDGVDVSSVDDRDAAVTAVEDGKDAALVRTDDGFELLSDGTPDAALSAAAQAVAATLAQNDALSAVGVEPAEFAAALPDATVTPVDLSADADEDNTAAVVTTMLGTMVVLTFIMTFAGNVGGRVTEEKSSRVVEIILATIRPIDLLVGKVLAMAVIGFIGTVLILGAAMAALRATGMLEDVRIDAATLPVLLVAFILGMLFFSALYAAAGSMVSKAEDLASTQMPVMLLFFAVMYPPIFGWSAPDSTVMQVLSWVPPVSLGVAPMRYASGDMSLGLLVASYALLALTTLLVLLVVARIYRGSILNNGRKLTWLRAIKTG</sequence>
<feature type="domain" description="ABC-2 type transporter transmembrane" evidence="6">
    <location>
        <begin position="32"/>
        <end position="373"/>
    </location>
</feature>
<dbReference type="AlphaFoldDB" id="A0A9X2AY92"/>
<evidence type="ECO:0000313" key="7">
    <source>
        <dbReference type="EMBL" id="MCJ7857353.1"/>
    </source>
</evidence>
<feature type="transmembrane region" description="Helical" evidence="5">
    <location>
        <begin position="31"/>
        <end position="53"/>
    </location>
</feature>
<reference evidence="7" key="1">
    <citation type="submission" date="2022-04" db="EMBL/GenBank/DDBJ databases">
        <title>Corynebacterium kalidii LD5P10.</title>
        <authorList>
            <person name="Sun J.Q."/>
        </authorList>
    </citation>
    <scope>NUCLEOTIDE SEQUENCE</scope>
    <source>
        <strain evidence="7">LD5P10</strain>
    </source>
</reference>
<protein>
    <submittedName>
        <fullName evidence="7">ABC transporter permease</fullName>
    </submittedName>
</protein>
<keyword evidence="2 5" id="KW-0812">Transmembrane</keyword>
<comment type="subcellular location">
    <subcellularLocation>
        <location evidence="1">Membrane</location>
        <topology evidence="1">Multi-pass membrane protein</topology>
    </subcellularLocation>
</comment>
<name>A0A9X2AY92_9CORY</name>
<dbReference type="GO" id="GO:0016020">
    <property type="term" value="C:membrane"/>
    <property type="evidence" value="ECO:0007669"/>
    <property type="project" value="UniProtKB-SubCell"/>
</dbReference>
<dbReference type="EMBL" id="JALIEA010000007">
    <property type="protein sequence ID" value="MCJ7857353.1"/>
    <property type="molecule type" value="Genomic_DNA"/>
</dbReference>
<evidence type="ECO:0000313" key="8">
    <source>
        <dbReference type="Proteomes" id="UP001139207"/>
    </source>
</evidence>
<evidence type="ECO:0000259" key="6">
    <source>
        <dbReference type="Pfam" id="PF12698"/>
    </source>
</evidence>
<feature type="transmembrane region" description="Helical" evidence="5">
    <location>
        <begin position="227"/>
        <end position="249"/>
    </location>
</feature>
<dbReference type="GO" id="GO:0140359">
    <property type="term" value="F:ABC-type transporter activity"/>
    <property type="evidence" value="ECO:0007669"/>
    <property type="project" value="InterPro"/>
</dbReference>
<dbReference type="InterPro" id="IPR013525">
    <property type="entry name" value="ABC2_TM"/>
</dbReference>
<dbReference type="Proteomes" id="UP001139207">
    <property type="component" value="Unassembled WGS sequence"/>
</dbReference>
<evidence type="ECO:0000256" key="4">
    <source>
        <dbReference type="ARBA" id="ARBA00023136"/>
    </source>
</evidence>
<evidence type="ECO:0000256" key="2">
    <source>
        <dbReference type="ARBA" id="ARBA00022692"/>
    </source>
</evidence>
<keyword evidence="4 5" id="KW-0472">Membrane</keyword>
<feature type="transmembrane region" description="Helical" evidence="5">
    <location>
        <begin position="351"/>
        <end position="376"/>
    </location>
</feature>
<evidence type="ECO:0000256" key="5">
    <source>
        <dbReference type="SAM" id="Phobius"/>
    </source>
</evidence>
<evidence type="ECO:0000256" key="1">
    <source>
        <dbReference type="ARBA" id="ARBA00004141"/>
    </source>
</evidence>
<comment type="caution">
    <text evidence="7">The sequence shown here is derived from an EMBL/GenBank/DDBJ whole genome shotgun (WGS) entry which is preliminary data.</text>
</comment>
<organism evidence="7 8">
    <name type="scientific">Corynebacterium kalidii</name>
    <dbReference type="NCBI Taxonomy" id="2931982"/>
    <lineage>
        <taxon>Bacteria</taxon>
        <taxon>Bacillati</taxon>
        <taxon>Actinomycetota</taxon>
        <taxon>Actinomycetes</taxon>
        <taxon>Mycobacteriales</taxon>
        <taxon>Corynebacteriaceae</taxon>
        <taxon>Corynebacterium</taxon>
    </lineage>
</organism>
<dbReference type="PANTHER" id="PTHR43471">
    <property type="entry name" value="ABC TRANSPORTER PERMEASE"/>
    <property type="match status" value="1"/>
</dbReference>
<feature type="transmembrane region" description="Helical" evidence="5">
    <location>
        <begin position="174"/>
        <end position="198"/>
    </location>
</feature>
<keyword evidence="3 5" id="KW-1133">Transmembrane helix</keyword>
<accession>A0A9X2AY92</accession>
<feature type="transmembrane region" description="Helical" evidence="5">
    <location>
        <begin position="269"/>
        <end position="290"/>
    </location>
</feature>